<evidence type="ECO:0000313" key="1">
    <source>
        <dbReference type="EMBL" id="MDR6244311.1"/>
    </source>
</evidence>
<keyword evidence="2" id="KW-1185">Reference proteome</keyword>
<name>A0ABU1IYK5_9BACL</name>
<sequence length="58" mass="6435">MIINLSVHQMTPYNHQQFRPQTTSVETKSANTHGGQSFEELLSAQMAGSTGITTSRKR</sequence>
<comment type="caution">
    <text evidence="1">The sequence shown here is derived from an EMBL/GenBank/DDBJ whole genome shotgun (WGS) entry which is preliminary data.</text>
</comment>
<dbReference type="EMBL" id="JAVDQH010000007">
    <property type="protein sequence ID" value="MDR6244311.1"/>
    <property type="molecule type" value="Genomic_DNA"/>
</dbReference>
<gene>
    <name evidence="1" type="ORF">JOC58_002204</name>
</gene>
<organism evidence="1 2">
    <name type="scientific">Paenibacillus hunanensis</name>
    <dbReference type="NCBI Taxonomy" id="539262"/>
    <lineage>
        <taxon>Bacteria</taxon>
        <taxon>Bacillati</taxon>
        <taxon>Bacillota</taxon>
        <taxon>Bacilli</taxon>
        <taxon>Bacillales</taxon>
        <taxon>Paenibacillaceae</taxon>
        <taxon>Paenibacillus</taxon>
    </lineage>
</organism>
<protein>
    <submittedName>
        <fullName evidence="1">Uncharacterized protein</fullName>
    </submittedName>
</protein>
<accession>A0ABU1IYK5</accession>
<dbReference type="RefSeq" id="WP_188776183.1">
    <property type="nucleotide sequence ID" value="NZ_BMMB01000006.1"/>
</dbReference>
<evidence type="ECO:0000313" key="2">
    <source>
        <dbReference type="Proteomes" id="UP001185028"/>
    </source>
</evidence>
<proteinExistence type="predicted"/>
<reference evidence="1 2" key="1">
    <citation type="submission" date="2023-07" db="EMBL/GenBank/DDBJ databases">
        <title>Genomic Encyclopedia of Type Strains, Phase IV (KMG-IV): sequencing the most valuable type-strain genomes for metagenomic binning, comparative biology and taxonomic classification.</title>
        <authorList>
            <person name="Goeker M."/>
        </authorList>
    </citation>
    <scope>NUCLEOTIDE SEQUENCE [LARGE SCALE GENOMIC DNA]</scope>
    <source>
        <strain evidence="1 2">DSM 22170</strain>
    </source>
</reference>
<dbReference type="Proteomes" id="UP001185028">
    <property type="component" value="Unassembled WGS sequence"/>
</dbReference>